<name>A0ABV7T957_9GAMM</name>
<sequence length="367" mass="40341">MSRRPELGYFEGEVDLCAPETYTDCIAQTGPASLLPLAAYRSLSFAYLEDERIWTRDWVCIGTQRDIPQPGDLLPYTLGNHGIHVQRQEDGSLRGAFNKAQHGGCRVVPLQCQGGRKTSCSFTSCGYSRDRGPITADELGDGASAMHQYLGLRPERLLPVRVQTLGELIFVNLDSEAGPLATTDLGALPVVLEAEATRIAVHWREYDADWKLLGQHLLETGQGRSTIPDDDVFEVRSDALLAFWGFPNLLLLAQGNESCLVLLQPTALGKTLCRIQLFSTAPAGDGDEQALSDRWLALIHPRGIRAAAFCAQLQGLERPSPASVEHTPLQTDPAGRWAQGCLVRRITAEARYEGDLKLYGNVRNYLL</sequence>
<dbReference type="Gene3D" id="2.102.10.10">
    <property type="entry name" value="Rieske [2Fe-2S] iron-sulphur domain"/>
    <property type="match status" value="1"/>
</dbReference>
<keyword evidence="3" id="KW-0560">Oxidoreductase</keyword>
<dbReference type="PANTHER" id="PTHR43756:SF5">
    <property type="entry name" value="CHOLINE MONOOXYGENASE, CHLOROPLASTIC"/>
    <property type="match status" value="1"/>
</dbReference>
<keyword evidence="5" id="KW-0411">Iron-sulfur</keyword>
<evidence type="ECO:0000313" key="7">
    <source>
        <dbReference type="EMBL" id="MFC3609695.1"/>
    </source>
</evidence>
<comment type="caution">
    <text evidence="7">The sequence shown here is derived from an EMBL/GenBank/DDBJ whole genome shotgun (WGS) entry which is preliminary data.</text>
</comment>
<keyword evidence="8" id="KW-1185">Reference proteome</keyword>
<dbReference type="SUPFAM" id="SSF50022">
    <property type="entry name" value="ISP domain"/>
    <property type="match status" value="1"/>
</dbReference>
<dbReference type="InterPro" id="IPR036922">
    <property type="entry name" value="Rieske_2Fe-2S_sf"/>
</dbReference>
<reference evidence="8" key="1">
    <citation type="journal article" date="2019" name="Int. J. Syst. Evol. Microbiol.">
        <title>The Global Catalogue of Microorganisms (GCM) 10K type strain sequencing project: providing services to taxonomists for standard genome sequencing and annotation.</title>
        <authorList>
            <consortium name="The Broad Institute Genomics Platform"/>
            <consortium name="The Broad Institute Genome Sequencing Center for Infectious Disease"/>
            <person name="Wu L."/>
            <person name="Ma J."/>
        </authorList>
    </citation>
    <scope>NUCLEOTIDE SEQUENCE [LARGE SCALE GENOMIC DNA]</scope>
    <source>
        <strain evidence="8">KCTC 42447</strain>
    </source>
</reference>
<evidence type="ECO:0000256" key="2">
    <source>
        <dbReference type="ARBA" id="ARBA00022723"/>
    </source>
</evidence>
<accession>A0ABV7T957</accession>
<evidence type="ECO:0000256" key="3">
    <source>
        <dbReference type="ARBA" id="ARBA00023002"/>
    </source>
</evidence>
<protein>
    <recommendedName>
        <fullName evidence="6">Rieske domain-containing protein</fullName>
    </recommendedName>
</protein>
<keyword evidence="1" id="KW-0001">2Fe-2S</keyword>
<feature type="domain" description="Rieske" evidence="6">
    <location>
        <begin position="58"/>
        <end position="171"/>
    </location>
</feature>
<dbReference type="InterPro" id="IPR001663">
    <property type="entry name" value="Rng_hydr_dOase-A"/>
</dbReference>
<keyword evidence="4" id="KW-0408">Iron</keyword>
<keyword evidence="2" id="KW-0479">Metal-binding</keyword>
<dbReference type="EMBL" id="JBHRXZ010000029">
    <property type="protein sequence ID" value="MFC3609695.1"/>
    <property type="molecule type" value="Genomic_DNA"/>
</dbReference>
<proteinExistence type="predicted"/>
<dbReference type="PANTHER" id="PTHR43756">
    <property type="entry name" value="CHOLINE MONOOXYGENASE, CHLOROPLASTIC"/>
    <property type="match status" value="1"/>
</dbReference>
<evidence type="ECO:0000256" key="4">
    <source>
        <dbReference type="ARBA" id="ARBA00023004"/>
    </source>
</evidence>
<dbReference type="PROSITE" id="PS51296">
    <property type="entry name" value="RIESKE"/>
    <property type="match status" value="1"/>
</dbReference>
<dbReference type="Proteomes" id="UP001595630">
    <property type="component" value="Unassembled WGS sequence"/>
</dbReference>
<evidence type="ECO:0000259" key="6">
    <source>
        <dbReference type="PROSITE" id="PS51296"/>
    </source>
</evidence>
<evidence type="ECO:0000256" key="5">
    <source>
        <dbReference type="ARBA" id="ARBA00023014"/>
    </source>
</evidence>
<evidence type="ECO:0000313" key="8">
    <source>
        <dbReference type="Proteomes" id="UP001595630"/>
    </source>
</evidence>
<evidence type="ECO:0000256" key="1">
    <source>
        <dbReference type="ARBA" id="ARBA00022714"/>
    </source>
</evidence>
<dbReference type="InterPro" id="IPR017941">
    <property type="entry name" value="Rieske_2Fe-2S"/>
</dbReference>
<dbReference type="RefSeq" id="WP_386367544.1">
    <property type="nucleotide sequence ID" value="NZ_JBHRXZ010000029.1"/>
</dbReference>
<organism evidence="7 8">
    <name type="scientific">Stutzerimonas tarimensis</name>
    <dbReference type="NCBI Taxonomy" id="1507735"/>
    <lineage>
        <taxon>Bacteria</taxon>
        <taxon>Pseudomonadati</taxon>
        <taxon>Pseudomonadota</taxon>
        <taxon>Gammaproteobacteria</taxon>
        <taxon>Pseudomonadales</taxon>
        <taxon>Pseudomonadaceae</taxon>
        <taxon>Stutzerimonas</taxon>
    </lineage>
</organism>
<gene>
    <name evidence="7" type="ORF">ACFOMF_18155</name>
</gene>